<organism evidence="2 3">
    <name type="scientific">Mucilaginibacter terrigena</name>
    <dbReference type="NCBI Taxonomy" id="2492395"/>
    <lineage>
        <taxon>Bacteria</taxon>
        <taxon>Pseudomonadati</taxon>
        <taxon>Bacteroidota</taxon>
        <taxon>Sphingobacteriia</taxon>
        <taxon>Sphingobacteriales</taxon>
        <taxon>Sphingobacteriaceae</taxon>
        <taxon>Mucilaginibacter</taxon>
    </lineage>
</organism>
<dbReference type="Proteomes" id="UP000293331">
    <property type="component" value="Unassembled WGS sequence"/>
</dbReference>
<feature type="domain" description="Glycosyl transferase family 1" evidence="1">
    <location>
        <begin position="185"/>
        <end position="345"/>
    </location>
</feature>
<dbReference type="Gene3D" id="3.40.50.2000">
    <property type="entry name" value="Glycogen Phosphorylase B"/>
    <property type="match status" value="2"/>
</dbReference>
<dbReference type="OrthoDB" id="791981at2"/>
<reference evidence="2 3" key="1">
    <citation type="submission" date="2019-02" db="EMBL/GenBank/DDBJ databases">
        <title>Bacterial novel species Mucilaginibacter sp. 17JY9-4 isolated from soil.</title>
        <authorList>
            <person name="Jung H.-Y."/>
        </authorList>
    </citation>
    <scope>NUCLEOTIDE SEQUENCE [LARGE SCALE GENOMIC DNA]</scope>
    <source>
        <strain evidence="2 3">17JY9-4</strain>
    </source>
</reference>
<accession>A0A4V1ZBS9</accession>
<evidence type="ECO:0000259" key="1">
    <source>
        <dbReference type="Pfam" id="PF00534"/>
    </source>
</evidence>
<gene>
    <name evidence="2" type="ORF">EWM62_11835</name>
</gene>
<dbReference type="EMBL" id="SEWG01000004">
    <property type="protein sequence ID" value="RYU90220.1"/>
    <property type="molecule type" value="Genomic_DNA"/>
</dbReference>
<sequence length="367" mass="41271">MSLPKSILCLIPSLGSGGAERQMIQLIQLLNSEYKIHPTVVTYSNKNKDYPSDIIVTRVKVNEASPIKRFFAILKAVKNAQPEAILSYGDLSNIISVLMQLFYNKAKVVVSERNTSLKYDMFTRLRFNLFRFADAVVVNSNSQTEFIKQHARFLIPKLKTINNFTDISKFTFAPGQINSISKIGIFARYHSQKNTVRFLEAVKMLNDKGYNHVQYYWYGQNYLNADGGPTPLSAYYFECLELQKNLGLANVSLNGFEKNVGDRLNEMDAICLPSLYEGFSNTLSEAICCGKPILTGNVCDNPTFCIDGENGFLFDPFNAGDMASAIEKAVTLNNDEAQRFQAKSRELAENIFSKDKFLSAYVLAMSK</sequence>
<name>A0A4V1ZBS9_9SPHI</name>
<dbReference type="RefSeq" id="WP_129876877.1">
    <property type="nucleotide sequence ID" value="NZ_SEWG01000004.1"/>
</dbReference>
<evidence type="ECO:0000313" key="3">
    <source>
        <dbReference type="Proteomes" id="UP000293331"/>
    </source>
</evidence>
<protein>
    <submittedName>
        <fullName evidence="2">Glycosyltransferase</fullName>
    </submittedName>
</protein>
<dbReference type="SUPFAM" id="SSF53756">
    <property type="entry name" value="UDP-Glycosyltransferase/glycogen phosphorylase"/>
    <property type="match status" value="1"/>
</dbReference>
<keyword evidence="2" id="KW-0808">Transferase</keyword>
<keyword evidence="3" id="KW-1185">Reference proteome</keyword>
<dbReference type="PANTHER" id="PTHR12526">
    <property type="entry name" value="GLYCOSYLTRANSFERASE"/>
    <property type="match status" value="1"/>
</dbReference>
<dbReference type="Pfam" id="PF00534">
    <property type="entry name" value="Glycos_transf_1"/>
    <property type="match status" value="1"/>
</dbReference>
<dbReference type="CDD" id="cd03811">
    <property type="entry name" value="GT4_GT28_WabH-like"/>
    <property type="match status" value="1"/>
</dbReference>
<dbReference type="AlphaFoldDB" id="A0A4V1ZBS9"/>
<dbReference type="GO" id="GO:0016757">
    <property type="term" value="F:glycosyltransferase activity"/>
    <property type="evidence" value="ECO:0007669"/>
    <property type="project" value="InterPro"/>
</dbReference>
<proteinExistence type="predicted"/>
<dbReference type="InterPro" id="IPR001296">
    <property type="entry name" value="Glyco_trans_1"/>
</dbReference>
<dbReference type="PANTHER" id="PTHR12526:SF630">
    <property type="entry name" value="GLYCOSYLTRANSFERASE"/>
    <property type="match status" value="1"/>
</dbReference>
<comment type="caution">
    <text evidence="2">The sequence shown here is derived from an EMBL/GenBank/DDBJ whole genome shotgun (WGS) entry which is preliminary data.</text>
</comment>
<evidence type="ECO:0000313" key="2">
    <source>
        <dbReference type="EMBL" id="RYU90220.1"/>
    </source>
</evidence>